<reference evidence="5" key="1">
    <citation type="submission" date="2015-10" db="EMBL/GenBank/DDBJ databases">
        <authorList>
            <person name="Ju K.-S."/>
            <person name="Doroghazi J.R."/>
            <person name="Metcalf W.W."/>
        </authorList>
    </citation>
    <scope>NUCLEOTIDE SEQUENCE [LARGE SCALE GENOMIC DNA]</scope>
    <source>
        <strain evidence="5">NRRL 3151</strain>
    </source>
</reference>
<evidence type="ECO:0000313" key="5">
    <source>
        <dbReference type="Proteomes" id="UP000053923"/>
    </source>
</evidence>
<protein>
    <recommendedName>
        <fullName evidence="3">DUF6234 domain-containing protein</fullName>
    </recommendedName>
</protein>
<dbReference type="Pfam" id="PF19747">
    <property type="entry name" value="DUF6234"/>
    <property type="match status" value="1"/>
</dbReference>
<comment type="caution">
    <text evidence="4">The sequence shown here is derived from an EMBL/GenBank/DDBJ whole genome shotgun (WGS) entry which is preliminary data.</text>
</comment>
<keyword evidence="2" id="KW-1133">Transmembrane helix</keyword>
<feature type="transmembrane region" description="Helical" evidence="2">
    <location>
        <begin position="109"/>
        <end position="128"/>
    </location>
</feature>
<name>A0A101J5V5_9ACTN</name>
<proteinExistence type="predicted"/>
<evidence type="ECO:0000256" key="2">
    <source>
        <dbReference type="SAM" id="Phobius"/>
    </source>
</evidence>
<organism evidence="4 5">
    <name type="scientific">Streptomyces regalis</name>
    <dbReference type="NCBI Taxonomy" id="68262"/>
    <lineage>
        <taxon>Bacteria</taxon>
        <taxon>Bacillati</taxon>
        <taxon>Actinomycetota</taxon>
        <taxon>Actinomycetes</taxon>
        <taxon>Kitasatosporales</taxon>
        <taxon>Streptomycetaceae</taxon>
        <taxon>Streptomyces</taxon>
    </lineage>
</organism>
<keyword evidence="2" id="KW-0472">Membrane</keyword>
<keyword evidence="5" id="KW-1185">Reference proteome</keyword>
<feature type="domain" description="DUF6234" evidence="3">
    <location>
        <begin position="32"/>
        <end position="136"/>
    </location>
</feature>
<gene>
    <name evidence="4" type="ORF">ADL12_47505</name>
</gene>
<dbReference type="RefSeq" id="WP_062715352.1">
    <property type="nucleotide sequence ID" value="NZ_LLZG01000417.1"/>
</dbReference>
<evidence type="ECO:0000256" key="1">
    <source>
        <dbReference type="SAM" id="MobiDB-lite"/>
    </source>
</evidence>
<dbReference type="OrthoDB" id="4245297at2"/>
<feature type="region of interest" description="Disordered" evidence="1">
    <location>
        <begin position="1"/>
        <end position="24"/>
    </location>
</feature>
<evidence type="ECO:0000259" key="3">
    <source>
        <dbReference type="Pfam" id="PF19747"/>
    </source>
</evidence>
<evidence type="ECO:0000313" key="4">
    <source>
        <dbReference type="EMBL" id="KUL20792.1"/>
    </source>
</evidence>
<dbReference type="Proteomes" id="UP000053923">
    <property type="component" value="Unassembled WGS sequence"/>
</dbReference>
<dbReference type="InterPro" id="IPR046201">
    <property type="entry name" value="DUF6234"/>
</dbReference>
<dbReference type="EMBL" id="LLZG01000417">
    <property type="protein sequence ID" value="KUL20792.1"/>
    <property type="molecule type" value="Genomic_DNA"/>
</dbReference>
<keyword evidence="2" id="KW-0812">Transmembrane</keyword>
<dbReference type="AlphaFoldDB" id="A0A101J5V5"/>
<feature type="transmembrane region" description="Helical" evidence="2">
    <location>
        <begin position="37"/>
        <end position="58"/>
    </location>
</feature>
<feature type="transmembrane region" description="Helical" evidence="2">
    <location>
        <begin position="82"/>
        <end position="102"/>
    </location>
</feature>
<accession>A0A101J5V5</accession>
<sequence length="143" mass="14858">MIDPATRQRSGLPQFRGANVPAPRTGRRSLPAAGDMALAVGLLVLDVVAVVAAFLLGIDVSGDWEPFDPGADNSDVTLTLNWLYVGIAGGLVLLSAAPLYWLRAVVSAGLQVLVGIAVLIVAVSGAQYDEEQGARTDASVAYR</sequence>